<evidence type="ECO:0000259" key="5">
    <source>
        <dbReference type="PROSITE" id="PS51918"/>
    </source>
</evidence>
<accession>A0A366I8J8</accession>
<dbReference type="SFLD" id="SFLDS00029">
    <property type="entry name" value="Radical_SAM"/>
    <property type="match status" value="1"/>
</dbReference>
<evidence type="ECO:0000313" key="6">
    <source>
        <dbReference type="EMBL" id="RBP65342.1"/>
    </source>
</evidence>
<keyword evidence="3" id="KW-0408">Iron</keyword>
<evidence type="ECO:0000256" key="3">
    <source>
        <dbReference type="ARBA" id="ARBA00023004"/>
    </source>
</evidence>
<dbReference type="InterPro" id="IPR050377">
    <property type="entry name" value="Radical_SAM_PqqE_MftC-like"/>
</dbReference>
<comment type="caution">
    <text evidence="6">The sequence shown here is derived from an EMBL/GenBank/DDBJ whole genome shotgun (WGS) entry which is preliminary data.</text>
</comment>
<dbReference type="GO" id="GO:0046872">
    <property type="term" value="F:metal ion binding"/>
    <property type="evidence" value="ECO:0007669"/>
    <property type="project" value="UniProtKB-KW"/>
</dbReference>
<evidence type="ECO:0000313" key="7">
    <source>
        <dbReference type="Proteomes" id="UP000253490"/>
    </source>
</evidence>
<dbReference type="PANTHER" id="PTHR11228">
    <property type="entry name" value="RADICAL SAM DOMAIN PROTEIN"/>
    <property type="match status" value="1"/>
</dbReference>
<organism evidence="6 7">
    <name type="scientific">Alkalibaculum bacchi</name>
    <dbReference type="NCBI Taxonomy" id="645887"/>
    <lineage>
        <taxon>Bacteria</taxon>
        <taxon>Bacillati</taxon>
        <taxon>Bacillota</taxon>
        <taxon>Clostridia</taxon>
        <taxon>Eubacteriales</taxon>
        <taxon>Eubacteriaceae</taxon>
        <taxon>Alkalibaculum</taxon>
    </lineage>
</organism>
<dbReference type="Proteomes" id="UP000253490">
    <property type="component" value="Unassembled WGS sequence"/>
</dbReference>
<feature type="domain" description="Radical SAM core" evidence="5">
    <location>
        <begin position="1"/>
        <end position="231"/>
    </location>
</feature>
<dbReference type="PROSITE" id="PS51918">
    <property type="entry name" value="RADICAL_SAM"/>
    <property type="match status" value="1"/>
</dbReference>
<dbReference type="EMBL" id="QNRX01000007">
    <property type="protein sequence ID" value="RBP65342.1"/>
    <property type="molecule type" value="Genomic_DNA"/>
</dbReference>
<gene>
    <name evidence="6" type="ORF">DES36_10781</name>
</gene>
<dbReference type="CDD" id="cd01335">
    <property type="entry name" value="Radical_SAM"/>
    <property type="match status" value="1"/>
</dbReference>
<name>A0A366I8J8_9FIRM</name>
<dbReference type="Gene3D" id="3.20.20.70">
    <property type="entry name" value="Aldolase class I"/>
    <property type="match status" value="1"/>
</dbReference>
<proteinExistence type="predicted"/>
<dbReference type="GO" id="GO:0003824">
    <property type="term" value="F:catalytic activity"/>
    <property type="evidence" value="ECO:0007669"/>
    <property type="project" value="InterPro"/>
</dbReference>
<dbReference type="InterPro" id="IPR058240">
    <property type="entry name" value="rSAM_sf"/>
</dbReference>
<dbReference type="PANTHER" id="PTHR11228:SF7">
    <property type="entry name" value="PQQA PEPTIDE CYCLASE"/>
    <property type="match status" value="1"/>
</dbReference>
<dbReference type="InterPro" id="IPR013785">
    <property type="entry name" value="Aldolase_TIM"/>
</dbReference>
<dbReference type="SFLD" id="SFLDG01067">
    <property type="entry name" value="SPASM/twitch_domain_containing"/>
    <property type="match status" value="1"/>
</dbReference>
<keyword evidence="2" id="KW-0479">Metal-binding</keyword>
<dbReference type="InterPro" id="IPR007197">
    <property type="entry name" value="rSAM"/>
</dbReference>
<evidence type="ECO:0000256" key="2">
    <source>
        <dbReference type="ARBA" id="ARBA00022723"/>
    </source>
</evidence>
<reference evidence="6 7" key="1">
    <citation type="submission" date="2018-06" db="EMBL/GenBank/DDBJ databases">
        <title>Genomic Encyclopedia of Type Strains, Phase IV (KMG-IV): sequencing the most valuable type-strain genomes for metagenomic binning, comparative biology and taxonomic classification.</title>
        <authorList>
            <person name="Goeker M."/>
        </authorList>
    </citation>
    <scope>NUCLEOTIDE SEQUENCE [LARGE SCALE GENOMIC DNA]</scope>
    <source>
        <strain evidence="6 7">DSM 22112</strain>
    </source>
</reference>
<keyword evidence="7" id="KW-1185">Reference proteome</keyword>
<keyword evidence="4" id="KW-0411">Iron-sulfur</keyword>
<protein>
    <submittedName>
        <fullName evidence="6">Sulfatase maturation enzyme AslB (Radical SAM superfamily)</fullName>
    </submittedName>
</protein>
<dbReference type="SUPFAM" id="SSF102114">
    <property type="entry name" value="Radical SAM enzymes"/>
    <property type="match status" value="1"/>
</dbReference>
<dbReference type="GO" id="GO:0051536">
    <property type="term" value="F:iron-sulfur cluster binding"/>
    <property type="evidence" value="ECO:0007669"/>
    <property type="project" value="UniProtKB-KW"/>
</dbReference>
<sequence>MMSNISISTVDLYLTGSCNYKCEYCYGESDTSPHMTYDTLMNCLNFAEYICADTIELCGGEPLISPLFETAVLEARKKGFKVIVRTNGILLEQYMDLVAHNCEWVGVSLDGLAEINAKMRPSRQRLTIEEQFDIPIKNIKKLKQINPNIKIILATIATAENYDEILNLMDFVFNSNLPVDKWKIYQFIEDKFRSVVYSKKYALSSEKFLYLKTHMPETLPSGGKIIMQSADADGAGGNCLLVSHNGTIKILDEYYGKIGQDDYQSICSNLKTGSVIKYIQQNKKVTYV</sequence>
<dbReference type="Pfam" id="PF04055">
    <property type="entry name" value="Radical_SAM"/>
    <property type="match status" value="1"/>
</dbReference>
<keyword evidence="1" id="KW-0949">S-adenosyl-L-methionine</keyword>
<evidence type="ECO:0000256" key="1">
    <source>
        <dbReference type="ARBA" id="ARBA00022691"/>
    </source>
</evidence>
<dbReference type="AlphaFoldDB" id="A0A366I8J8"/>
<evidence type="ECO:0000256" key="4">
    <source>
        <dbReference type="ARBA" id="ARBA00023014"/>
    </source>
</evidence>